<gene>
    <name evidence="2" type="ORF">FH603_1700</name>
</gene>
<accession>A0ABR6W5D3</accession>
<evidence type="ECO:0000256" key="1">
    <source>
        <dbReference type="SAM" id="Phobius"/>
    </source>
</evidence>
<keyword evidence="1" id="KW-0472">Membrane</keyword>
<proteinExistence type="predicted"/>
<protein>
    <submittedName>
        <fullName evidence="2">Uncharacterized protein</fullName>
    </submittedName>
</protein>
<keyword evidence="3" id="KW-1185">Reference proteome</keyword>
<keyword evidence="1" id="KW-1133">Transmembrane helix</keyword>
<organism evidence="2 3">
    <name type="scientific">Spirosoma utsteinense</name>
    <dbReference type="NCBI Taxonomy" id="2585773"/>
    <lineage>
        <taxon>Bacteria</taxon>
        <taxon>Pseudomonadati</taxon>
        <taxon>Bacteroidota</taxon>
        <taxon>Cytophagia</taxon>
        <taxon>Cytophagales</taxon>
        <taxon>Cytophagaceae</taxon>
        <taxon>Spirosoma</taxon>
    </lineage>
</organism>
<keyword evidence="1" id="KW-0812">Transmembrane</keyword>
<reference evidence="2 3" key="1">
    <citation type="submission" date="2019-06" db="EMBL/GenBank/DDBJ databases">
        <title>Spirosoma utsteinense sp. nov. isolated from Antarctic ice-free soils.</title>
        <authorList>
            <person name="Tahon G."/>
        </authorList>
    </citation>
    <scope>NUCLEOTIDE SEQUENCE [LARGE SCALE GENOMIC DNA]</scope>
    <source>
        <strain evidence="2 3">LMG 31447</strain>
    </source>
</reference>
<dbReference type="EMBL" id="VFIA01000008">
    <property type="protein sequence ID" value="MBC3791201.1"/>
    <property type="molecule type" value="Genomic_DNA"/>
</dbReference>
<sequence length="54" mass="5902">MFLILFIRDLGKLLLYTVAALVMATGFVTFVIPTVIVRYTLHLLSTGSPADVSC</sequence>
<feature type="transmembrane region" description="Helical" evidence="1">
    <location>
        <begin position="13"/>
        <end position="36"/>
    </location>
</feature>
<evidence type="ECO:0000313" key="3">
    <source>
        <dbReference type="Proteomes" id="UP000700732"/>
    </source>
</evidence>
<name>A0ABR6W5D3_9BACT</name>
<comment type="caution">
    <text evidence="2">The sequence shown here is derived from an EMBL/GenBank/DDBJ whole genome shotgun (WGS) entry which is preliminary data.</text>
</comment>
<evidence type="ECO:0000313" key="2">
    <source>
        <dbReference type="EMBL" id="MBC3791201.1"/>
    </source>
</evidence>
<dbReference type="Proteomes" id="UP000700732">
    <property type="component" value="Unassembled WGS sequence"/>
</dbReference>